<dbReference type="EMBL" id="CP001576">
    <property type="protein sequence ID" value="ACO70168.1"/>
    <property type="molecule type" value="Genomic_DNA"/>
</dbReference>
<sequence>MSSLTRTGGLQSTVAQSRDPSTMTALGSTLTMLYALGQSSLARYNRANPRASTRGYARPLKLPRFRATAARAAAADTQTRIGFIGAGSMAEAMARGFVQGGVATASDISVSPSTDPSRNASWSEDVGANVLGSNVEVMESSDVVFLTVKPHVLPAVLDEIADVVDPSRHLLVSVAAGVPVEFIEKTLRKATEKKNKKNTKEMRVTVVDHGDAMDGMDEDSDSDDEDEMDDETKMKMKEEKKKRKQLKKLKSLLEDGVITRDEFEAKSAAVGPPDPTIMPVETEEERKLRKEQKKAMKMQEKEEKKAMKMREKEEKKLAKEAEKDEKRRSRPRVVRVMPNTPCMVGAAASVACVGDDPADPMLAAADLDGVVRLMRGCGECVVVPERLMDAVTGVSGSGPAYVFQFIEALADGGVAAGLPRADANLLAAQTVMGASKMVLETGSHPGELKDKVCSPGGTTIRGVHELEKGGMRATVMSAVVAAAARSVELGKSSKEKEKKK</sequence>
<evidence type="ECO:0000256" key="4">
    <source>
        <dbReference type="SAM" id="MobiDB-lite"/>
    </source>
</evidence>
<keyword evidence="3" id="KW-0560">Oxidoreductase</keyword>
<dbReference type="AlphaFoldDB" id="C1FHV6"/>
<feature type="region of interest" description="Disordered" evidence="4">
    <location>
        <begin position="306"/>
        <end position="330"/>
    </location>
</feature>
<dbReference type="Gene3D" id="3.40.50.720">
    <property type="entry name" value="NAD(P)-binding Rossmann-like Domain"/>
    <property type="match status" value="2"/>
</dbReference>
<feature type="compositionally biased region" description="Basic and acidic residues" evidence="4">
    <location>
        <begin position="306"/>
        <end position="327"/>
    </location>
</feature>
<dbReference type="PANTHER" id="PTHR11645:SF0">
    <property type="entry name" value="PYRROLINE-5-CARBOXYLATE REDUCTASE 3"/>
    <property type="match status" value="1"/>
</dbReference>
<feature type="compositionally biased region" description="Acidic residues" evidence="4">
    <location>
        <begin position="214"/>
        <end position="230"/>
    </location>
</feature>
<evidence type="ECO:0000313" key="8">
    <source>
        <dbReference type="EMBL" id="ACO70168.1"/>
    </source>
</evidence>
<dbReference type="PROSITE" id="PS00521">
    <property type="entry name" value="P5CR"/>
    <property type="match status" value="1"/>
</dbReference>
<dbReference type="Pfam" id="PF03807">
    <property type="entry name" value="F420_oxidored"/>
    <property type="match status" value="1"/>
</dbReference>
<accession>C1FHV6</accession>
<dbReference type="GO" id="GO:0004735">
    <property type="term" value="F:pyrroline-5-carboxylate reductase activity"/>
    <property type="evidence" value="ECO:0007669"/>
    <property type="project" value="InterPro"/>
</dbReference>
<evidence type="ECO:0000259" key="5">
    <source>
        <dbReference type="Pfam" id="PF03807"/>
    </source>
</evidence>
<dbReference type="KEGG" id="mis:MICPUN_62211"/>
<dbReference type="InterPro" id="IPR000304">
    <property type="entry name" value="Pyrroline-COOH_reductase"/>
</dbReference>
<dbReference type="SUPFAM" id="SSF48179">
    <property type="entry name" value="6-phosphogluconate dehydrogenase C-terminal domain-like"/>
    <property type="match status" value="1"/>
</dbReference>
<dbReference type="Pfam" id="PF09851">
    <property type="entry name" value="SHOCT"/>
    <property type="match status" value="1"/>
</dbReference>
<dbReference type="Proteomes" id="UP000002009">
    <property type="component" value="Chromosome 10"/>
</dbReference>
<dbReference type="PANTHER" id="PTHR11645">
    <property type="entry name" value="PYRROLINE-5-CARBOXYLATE REDUCTASE"/>
    <property type="match status" value="1"/>
</dbReference>
<organism evidence="8 9">
    <name type="scientific">Micromonas commoda (strain RCC299 / NOUM17 / CCMP2709)</name>
    <name type="common">Picoplanktonic green alga</name>
    <dbReference type="NCBI Taxonomy" id="296587"/>
    <lineage>
        <taxon>Eukaryota</taxon>
        <taxon>Viridiplantae</taxon>
        <taxon>Chlorophyta</taxon>
        <taxon>Mamiellophyceae</taxon>
        <taxon>Mamiellales</taxon>
        <taxon>Mamiellaceae</taxon>
        <taxon>Micromonas</taxon>
    </lineage>
</organism>
<dbReference type="InterPro" id="IPR029036">
    <property type="entry name" value="P5CR_dimer"/>
</dbReference>
<feature type="domain" description="Pyrroline-5-carboxylate reductase dimerisation" evidence="7">
    <location>
        <begin position="385"/>
        <end position="489"/>
    </location>
</feature>
<dbReference type="Gene3D" id="1.10.3730.10">
    <property type="entry name" value="ProC C-terminal domain-like"/>
    <property type="match status" value="1"/>
</dbReference>
<feature type="region of interest" description="Disordered" evidence="4">
    <location>
        <begin position="1"/>
        <end position="21"/>
    </location>
</feature>
<dbReference type="GeneID" id="8246906"/>
<evidence type="ECO:0000313" key="9">
    <source>
        <dbReference type="Proteomes" id="UP000002009"/>
    </source>
</evidence>
<evidence type="ECO:0000259" key="6">
    <source>
        <dbReference type="Pfam" id="PF09851"/>
    </source>
</evidence>
<evidence type="ECO:0000259" key="7">
    <source>
        <dbReference type="Pfam" id="PF14748"/>
    </source>
</evidence>
<keyword evidence="9" id="KW-1185">Reference proteome</keyword>
<keyword evidence="2" id="KW-0521">NADP</keyword>
<dbReference type="HAMAP" id="MF_01925">
    <property type="entry name" value="P5C_reductase"/>
    <property type="match status" value="1"/>
</dbReference>
<comment type="similarity">
    <text evidence="1">Belongs to the pyrroline-5-carboxylate reductase family.</text>
</comment>
<proteinExistence type="inferred from homology"/>
<feature type="region of interest" description="Disordered" evidence="4">
    <location>
        <begin position="211"/>
        <end position="232"/>
    </location>
</feature>
<evidence type="ECO:0000256" key="1">
    <source>
        <dbReference type="ARBA" id="ARBA00005525"/>
    </source>
</evidence>
<dbReference type="InterPro" id="IPR036291">
    <property type="entry name" value="NAD(P)-bd_dom_sf"/>
</dbReference>
<dbReference type="SUPFAM" id="SSF51735">
    <property type="entry name" value="NAD(P)-binding Rossmann-fold domains"/>
    <property type="match status" value="1"/>
</dbReference>
<dbReference type="Pfam" id="PF14748">
    <property type="entry name" value="P5CR_dimer"/>
    <property type="match status" value="1"/>
</dbReference>
<feature type="domain" description="SHOCT" evidence="6">
    <location>
        <begin position="245"/>
        <end position="266"/>
    </location>
</feature>
<evidence type="ECO:0000256" key="2">
    <source>
        <dbReference type="ARBA" id="ARBA00022857"/>
    </source>
</evidence>
<protein>
    <submittedName>
        <fullName evidence="8">Pyrroline-5-carboxylate reductase</fullName>
    </submittedName>
</protein>
<reference evidence="8 9" key="1">
    <citation type="journal article" date="2009" name="Science">
        <title>Green evolution and dynamic adaptations revealed by genomes of the marine picoeukaryotes Micromonas.</title>
        <authorList>
            <person name="Worden A.Z."/>
            <person name="Lee J.H."/>
            <person name="Mock T."/>
            <person name="Rouze P."/>
            <person name="Simmons M.P."/>
            <person name="Aerts A.L."/>
            <person name="Allen A.E."/>
            <person name="Cuvelier M.L."/>
            <person name="Derelle E."/>
            <person name="Everett M.V."/>
            <person name="Foulon E."/>
            <person name="Grimwood J."/>
            <person name="Gundlach H."/>
            <person name="Henrissat B."/>
            <person name="Napoli C."/>
            <person name="McDonald S.M."/>
            <person name="Parker M.S."/>
            <person name="Rombauts S."/>
            <person name="Salamov A."/>
            <person name="Von Dassow P."/>
            <person name="Badger J.H."/>
            <person name="Coutinho P.M."/>
            <person name="Demir E."/>
            <person name="Dubchak I."/>
            <person name="Gentemann C."/>
            <person name="Eikrem W."/>
            <person name="Gready J.E."/>
            <person name="John U."/>
            <person name="Lanier W."/>
            <person name="Lindquist E.A."/>
            <person name="Lucas S."/>
            <person name="Mayer K.F."/>
            <person name="Moreau H."/>
            <person name="Not F."/>
            <person name="Otillar R."/>
            <person name="Panaud O."/>
            <person name="Pangilinan J."/>
            <person name="Paulsen I."/>
            <person name="Piegu B."/>
            <person name="Poliakov A."/>
            <person name="Robbens S."/>
            <person name="Schmutz J."/>
            <person name="Toulza E."/>
            <person name="Wyss T."/>
            <person name="Zelensky A."/>
            <person name="Zhou K."/>
            <person name="Armbrust E.V."/>
            <person name="Bhattacharya D."/>
            <person name="Goodenough U.W."/>
            <person name="Van de Peer Y."/>
            <person name="Grigoriev I.V."/>
        </authorList>
    </citation>
    <scope>NUCLEOTIDE SEQUENCE [LARGE SCALE GENOMIC DNA]</scope>
    <source>
        <strain evidence="9">RCC299 / NOUM17</strain>
    </source>
</reference>
<dbReference type="STRING" id="296587.C1FHV6"/>
<feature type="domain" description="Pyrroline-5-carboxylate reductase catalytic N-terminal" evidence="5">
    <location>
        <begin position="80"/>
        <end position="177"/>
    </location>
</feature>
<dbReference type="InterPro" id="IPR028939">
    <property type="entry name" value="P5C_Rdtase_cat_N"/>
</dbReference>
<dbReference type="InParanoid" id="C1FHV6"/>
<dbReference type="OrthoDB" id="10263291at2759"/>
<dbReference type="InterPro" id="IPR053790">
    <property type="entry name" value="P5CR-like_CS"/>
</dbReference>
<gene>
    <name evidence="8" type="ORF">MICPUN_62211</name>
</gene>
<dbReference type="RefSeq" id="XP_002508910.1">
    <property type="nucleotide sequence ID" value="XM_002508864.1"/>
</dbReference>
<dbReference type="FunFam" id="1.10.3730.10:FF:000001">
    <property type="entry name" value="Pyrroline-5-carboxylate reductase"/>
    <property type="match status" value="1"/>
</dbReference>
<name>C1FHV6_MICCC</name>
<dbReference type="InterPro" id="IPR018649">
    <property type="entry name" value="SHOCT"/>
</dbReference>
<dbReference type="GO" id="GO:0055129">
    <property type="term" value="P:L-proline biosynthetic process"/>
    <property type="evidence" value="ECO:0007669"/>
    <property type="project" value="TreeGrafter"/>
</dbReference>
<dbReference type="eggNOG" id="KOG3124">
    <property type="taxonomic scope" value="Eukaryota"/>
</dbReference>
<dbReference type="InterPro" id="IPR008927">
    <property type="entry name" value="6-PGluconate_DH-like_C_sf"/>
</dbReference>
<evidence type="ECO:0000256" key="3">
    <source>
        <dbReference type="ARBA" id="ARBA00023002"/>
    </source>
</evidence>